<comment type="caution">
    <text evidence="5">The sequence shown here is derived from an EMBL/GenBank/DDBJ whole genome shotgun (WGS) entry which is preliminary data.</text>
</comment>
<dbReference type="GO" id="GO:0005524">
    <property type="term" value="F:ATP binding"/>
    <property type="evidence" value="ECO:0007669"/>
    <property type="project" value="UniProtKB-KW"/>
</dbReference>
<dbReference type="PANTHER" id="PTHR42939">
    <property type="entry name" value="ABC TRANSPORTER ATP-BINDING PROTEIN ALBC-RELATED"/>
    <property type="match status" value="1"/>
</dbReference>
<evidence type="ECO:0000313" key="6">
    <source>
        <dbReference type="Proteomes" id="UP000823201"/>
    </source>
</evidence>
<protein>
    <submittedName>
        <fullName evidence="5">ABC-2 type transport system ATP-binding protein</fullName>
    </submittedName>
</protein>
<evidence type="ECO:0000259" key="4">
    <source>
        <dbReference type="PROSITE" id="PS50893"/>
    </source>
</evidence>
<keyword evidence="1" id="KW-0813">Transport</keyword>
<reference evidence="5 6" key="1">
    <citation type="submission" date="2021-01" db="EMBL/GenBank/DDBJ databases">
        <title>Genomic Encyclopedia of Type Strains, Phase IV (KMG-IV): sequencing the most valuable type-strain genomes for metagenomic binning, comparative biology and taxonomic classification.</title>
        <authorList>
            <person name="Goeker M."/>
        </authorList>
    </citation>
    <scope>NUCLEOTIDE SEQUENCE [LARGE SCALE GENOMIC DNA]</scope>
    <source>
        <strain evidence="5 6">DSM 100968</strain>
    </source>
</reference>
<dbReference type="PROSITE" id="PS50893">
    <property type="entry name" value="ABC_TRANSPORTER_2"/>
    <property type="match status" value="1"/>
</dbReference>
<gene>
    <name evidence="5" type="ORF">JOC27_001803</name>
</gene>
<proteinExistence type="predicted"/>
<dbReference type="Proteomes" id="UP000823201">
    <property type="component" value="Unassembled WGS sequence"/>
</dbReference>
<keyword evidence="3 5" id="KW-0067">ATP-binding</keyword>
<evidence type="ECO:0000313" key="5">
    <source>
        <dbReference type="EMBL" id="MBM7658350.1"/>
    </source>
</evidence>
<feature type="domain" description="ABC transporter" evidence="4">
    <location>
        <begin position="6"/>
        <end position="237"/>
    </location>
</feature>
<dbReference type="InterPro" id="IPR027417">
    <property type="entry name" value="P-loop_NTPase"/>
</dbReference>
<dbReference type="PANTHER" id="PTHR42939:SF5">
    <property type="entry name" value="ABC-TYPE TRANSPORTER ATP-BINDING PROTEIN ECSA"/>
    <property type="match status" value="1"/>
</dbReference>
<keyword evidence="6" id="KW-1185">Reference proteome</keyword>
<accession>A0ABS2QA69</accession>
<evidence type="ECO:0000256" key="2">
    <source>
        <dbReference type="ARBA" id="ARBA00022741"/>
    </source>
</evidence>
<dbReference type="RefSeq" id="WP_205006913.1">
    <property type="nucleotide sequence ID" value="NZ_CBCRXA010000008.1"/>
</dbReference>
<dbReference type="Gene3D" id="3.40.50.300">
    <property type="entry name" value="P-loop containing nucleotide triphosphate hydrolases"/>
    <property type="match status" value="1"/>
</dbReference>
<dbReference type="InterPro" id="IPR003439">
    <property type="entry name" value="ABC_transporter-like_ATP-bd"/>
</dbReference>
<evidence type="ECO:0000256" key="1">
    <source>
        <dbReference type="ARBA" id="ARBA00022448"/>
    </source>
</evidence>
<evidence type="ECO:0000256" key="3">
    <source>
        <dbReference type="ARBA" id="ARBA00022840"/>
    </source>
</evidence>
<dbReference type="EMBL" id="JAFBEV010000015">
    <property type="protein sequence ID" value="MBM7658350.1"/>
    <property type="molecule type" value="Genomic_DNA"/>
</dbReference>
<dbReference type="SUPFAM" id="SSF52540">
    <property type="entry name" value="P-loop containing nucleoside triphosphate hydrolases"/>
    <property type="match status" value="1"/>
</dbReference>
<dbReference type="SMART" id="SM00382">
    <property type="entry name" value="AAA"/>
    <property type="match status" value="1"/>
</dbReference>
<name>A0ABS2QA69_9BACL</name>
<sequence length="251" mass="28555">MVVPILSVNQLSGGYSRQRPVLHDVSFDIKSGELVGLVGLNGAGKSTTIKHILGLLEPFSGEVRIDGRTLKEDQQACRQKMAYVPELPELYEQMTLEEHLQLTAMAYHLDRQTYQERSKQLLDLFHMEKRLHWFPVHFSKGMRQKVMIMCAFLAHPALYIVDEPFVGLDPLGIQSLLDLMVAMKKEGAGILMSTHILSTAEQYCDRFIILQDGQIVVQGTMEEIREKFGQKDASLHEIYLAVARGENEWKQ</sequence>
<dbReference type="InterPro" id="IPR051782">
    <property type="entry name" value="ABC_Transporter_VariousFunc"/>
</dbReference>
<dbReference type="InterPro" id="IPR003593">
    <property type="entry name" value="AAA+_ATPase"/>
</dbReference>
<keyword evidence="2" id="KW-0547">Nucleotide-binding</keyword>
<organism evidence="5 6">
    <name type="scientific">Sporolactobacillus spathodeae</name>
    <dbReference type="NCBI Taxonomy" id="1465502"/>
    <lineage>
        <taxon>Bacteria</taxon>
        <taxon>Bacillati</taxon>
        <taxon>Bacillota</taxon>
        <taxon>Bacilli</taxon>
        <taxon>Bacillales</taxon>
        <taxon>Sporolactobacillaceae</taxon>
        <taxon>Sporolactobacillus</taxon>
    </lineage>
</organism>
<dbReference type="Pfam" id="PF00005">
    <property type="entry name" value="ABC_tran"/>
    <property type="match status" value="1"/>
</dbReference>
<dbReference type="CDD" id="cd03230">
    <property type="entry name" value="ABC_DR_subfamily_A"/>
    <property type="match status" value="1"/>
</dbReference>